<feature type="binding site" evidence="7">
    <location>
        <position position="63"/>
    </location>
    <ligand>
        <name>substrate</name>
    </ligand>
</feature>
<evidence type="ECO:0000256" key="5">
    <source>
        <dbReference type="ARBA" id="ARBA00023235"/>
    </source>
</evidence>
<proteinExistence type="inferred from homology"/>
<feature type="active site" description="Tele-phosphohistidine intermediate" evidence="6">
    <location>
        <position position="11"/>
    </location>
</feature>
<dbReference type="InterPro" id="IPR013078">
    <property type="entry name" value="His_Pase_superF_clade-1"/>
</dbReference>
<dbReference type="AlphaFoldDB" id="A0A482WT96"/>
<evidence type="ECO:0000256" key="1">
    <source>
        <dbReference type="ARBA" id="ARBA00000380"/>
    </source>
</evidence>
<comment type="caution">
    <text evidence="9">The sequence shown here is derived from an EMBL/GenBank/DDBJ whole genome shotgun (WGS) entry which is preliminary data.</text>
</comment>
<keyword evidence="5" id="KW-0413">Isomerase</keyword>
<dbReference type="EC" id="5.4.2.11" evidence="3"/>
<dbReference type="OrthoDB" id="354304at2759"/>
<evidence type="ECO:0000256" key="7">
    <source>
        <dbReference type="PIRSR" id="PIRSR613078-2"/>
    </source>
</evidence>
<evidence type="ECO:0000256" key="2">
    <source>
        <dbReference type="ARBA" id="ARBA00006717"/>
    </source>
</evidence>
<dbReference type="Gene3D" id="3.40.50.1240">
    <property type="entry name" value="Phosphoglycerate mutase-like"/>
    <property type="match status" value="1"/>
</dbReference>
<evidence type="ECO:0000256" key="8">
    <source>
        <dbReference type="PIRSR" id="PIRSR613078-3"/>
    </source>
</evidence>
<comment type="similarity">
    <text evidence="2">Belongs to the phosphoglycerate mutase family. BPG-dependent PGAM subfamily.</text>
</comment>
<dbReference type="EMBL" id="QKKF02026461">
    <property type="protein sequence ID" value="RZF36391.1"/>
    <property type="molecule type" value="Genomic_DNA"/>
</dbReference>
<evidence type="ECO:0000256" key="4">
    <source>
        <dbReference type="ARBA" id="ARBA00023152"/>
    </source>
</evidence>
<dbReference type="GO" id="GO:0016791">
    <property type="term" value="F:phosphatase activity"/>
    <property type="evidence" value="ECO:0007669"/>
    <property type="project" value="UniProtKB-ARBA"/>
</dbReference>
<evidence type="ECO:0000256" key="3">
    <source>
        <dbReference type="ARBA" id="ARBA00012028"/>
    </source>
</evidence>
<dbReference type="InterPro" id="IPR029033">
    <property type="entry name" value="His_PPase_superfam"/>
</dbReference>
<feature type="binding site" evidence="7">
    <location>
        <begin position="117"/>
        <end position="118"/>
    </location>
    <ligand>
        <name>substrate</name>
    </ligand>
</feature>
<keyword evidence="4" id="KW-0324">Glycolysis</keyword>
<evidence type="ECO:0000313" key="9">
    <source>
        <dbReference type="EMBL" id="RZF36391.1"/>
    </source>
</evidence>
<dbReference type="PANTHER" id="PTHR11931">
    <property type="entry name" value="PHOSPHOGLYCERATE MUTASE"/>
    <property type="match status" value="1"/>
</dbReference>
<keyword evidence="10" id="KW-1185">Reference proteome</keyword>
<dbReference type="Pfam" id="PF00300">
    <property type="entry name" value="His_Phos_1"/>
    <property type="match status" value="2"/>
</dbReference>
<dbReference type="FunFam" id="3.40.50.1240:FF:000003">
    <property type="entry name" value="2,3-bisphosphoglycerate-dependent phosphoglycerate mutase"/>
    <property type="match status" value="1"/>
</dbReference>
<dbReference type="Proteomes" id="UP000291343">
    <property type="component" value="Unassembled WGS sequence"/>
</dbReference>
<evidence type="ECO:0000313" key="10">
    <source>
        <dbReference type="Proteomes" id="UP000291343"/>
    </source>
</evidence>
<dbReference type="InterPro" id="IPR005952">
    <property type="entry name" value="Phosphogly_mut1"/>
</dbReference>
<feature type="binding site" evidence="7">
    <location>
        <begin position="90"/>
        <end position="93"/>
    </location>
    <ligand>
        <name>substrate</name>
    </ligand>
</feature>
<dbReference type="SUPFAM" id="SSF53254">
    <property type="entry name" value="Phosphoglycerate mutase-like"/>
    <property type="match status" value="1"/>
</dbReference>
<dbReference type="GO" id="GO:0004619">
    <property type="term" value="F:phosphoglycerate mutase activity"/>
    <property type="evidence" value="ECO:0007669"/>
    <property type="project" value="UniProtKB-EC"/>
</dbReference>
<accession>A0A482WT96</accession>
<gene>
    <name evidence="9" type="ORF">LSTR_LSTR002987</name>
</gene>
<dbReference type="PIRSF" id="PIRSF000709">
    <property type="entry name" value="6PFK_2-Ptase"/>
    <property type="match status" value="1"/>
</dbReference>
<feature type="active site" description="Proton donor/acceptor" evidence="6">
    <location>
        <position position="90"/>
    </location>
</feature>
<dbReference type="NCBIfam" id="TIGR01258">
    <property type="entry name" value="pgm_1"/>
    <property type="match status" value="1"/>
</dbReference>
<dbReference type="InParanoid" id="A0A482WT96"/>
<feature type="site" description="Transition state stabilizer" evidence="8">
    <location>
        <position position="186"/>
    </location>
</feature>
<dbReference type="HAMAP" id="MF_01039">
    <property type="entry name" value="PGAM_GpmA"/>
    <property type="match status" value="1"/>
</dbReference>
<dbReference type="CDD" id="cd07067">
    <property type="entry name" value="HP_PGM_like"/>
    <property type="match status" value="1"/>
</dbReference>
<sequence>MSLHKVVMIRHGESEWTNRNLFCGWYDSLLSEQGHKEAIEAARLLMEIDNMKFDIVFTSLLSRAMRSVEVILDEINQKCIQVEKAWQLNERHYGHLTGMNKEKAVEQYGHKQVQLWRRSFDILPPPMSEDHFCYNEIRDYFRKFGAHIHVPRVESLKTTMERVIPYWRESIVPSILSDKNVLIVSHGTVLRSLIKHIEGISDSQIMNINVPTAIPFIYEFDSELNPQKSKTFLGDQDKIDKAIKKTAAISRS</sequence>
<protein>
    <recommendedName>
        <fullName evidence="3">phosphoglycerate mutase (2,3-diphosphoglycerate-dependent)</fullName>
        <ecNumber evidence="3">5.4.2.11</ecNumber>
    </recommendedName>
</protein>
<comment type="catalytic activity">
    <reaction evidence="1">
        <text>(2R)-2-phosphoglycerate = (2R)-3-phosphoglycerate</text>
        <dbReference type="Rhea" id="RHEA:15901"/>
        <dbReference type="ChEBI" id="CHEBI:58272"/>
        <dbReference type="ChEBI" id="CHEBI:58289"/>
        <dbReference type="EC" id="5.4.2.11"/>
    </reaction>
</comment>
<evidence type="ECO:0000256" key="6">
    <source>
        <dbReference type="PIRSR" id="PIRSR613078-1"/>
    </source>
</evidence>
<dbReference type="STRING" id="195883.A0A482WT96"/>
<name>A0A482WT96_LAOST</name>
<organism evidence="9 10">
    <name type="scientific">Laodelphax striatellus</name>
    <name type="common">Small brown planthopper</name>
    <name type="synonym">Delphax striatella</name>
    <dbReference type="NCBI Taxonomy" id="195883"/>
    <lineage>
        <taxon>Eukaryota</taxon>
        <taxon>Metazoa</taxon>
        <taxon>Ecdysozoa</taxon>
        <taxon>Arthropoda</taxon>
        <taxon>Hexapoda</taxon>
        <taxon>Insecta</taxon>
        <taxon>Pterygota</taxon>
        <taxon>Neoptera</taxon>
        <taxon>Paraneoptera</taxon>
        <taxon>Hemiptera</taxon>
        <taxon>Auchenorrhyncha</taxon>
        <taxon>Fulgoroidea</taxon>
        <taxon>Delphacidae</taxon>
        <taxon>Criomorphinae</taxon>
        <taxon>Laodelphax</taxon>
    </lineage>
</organism>
<reference evidence="9 10" key="1">
    <citation type="journal article" date="2017" name="Gigascience">
        <title>Genome sequence of the small brown planthopper, Laodelphax striatellus.</title>
        <authorList>
            <person name="Zhu J."/>
            <person name="Jiang F."/>
            <person name="Wang X."/>
            <person name="Yang P."/>
            <person name="Bao Y."/>
            <person name="Zhao W."/>
            <person name="Wang W."/>
            <person name="Lu H."/>
            <person name="Wang Q."/>
            <person name="Cui N."/>
            <person name="Li J."/>
            <person name="Chen X."/>
            <person name="Luo L."/>
            <person name="Yu J."/>
            <person name="Kang L."/>
            <person name="Cui F."/>
        </authorList>
    </citation>
    <scope>NUCLEOTIDE SEQUENCE [LARGE SCALE GENOMIC DNA]</scope>
    <source>
        <strain evidence="9">Lst14</strain>
    </source>
</reference>
<dbReference type="GO" id="GO:0006096">
    <property type="term" value="P:glycolytic process"/>
    <property type="evidence" value="ECO:0007669"/>
    <property type="project" value="UniProtKB-KW"/>
</dbReference>
<dbReference type="SMR" id="A0A482WT96"/>
<feature type="binding site" evidence="7">
    <location>
        <position position="101"/>
    </location>
    <ligand>
        <name>substrate</name>
    </ligand>
</feature>
<dbReference type="SMART" id="SM00855">
    <property type="entry name" value="PGAM"/>
    <property type="match status" value="1"/>
</dbReference>